<dbReference type="AlphaFoldDB" id="A0A1D8TQ50"/>
<gene>
    <name evidence="2" type="ORF">BJP34_09680</name>
</gene>
<evidence type="ECO:0000313" key="3">
    <source>
        <dbReference type="Proteomes" id="UP000177870"/>
    </source>
</evidence>
<dbReference type="EMBL" id="CP017599">
    <property type="protein sequence ID" value="AOW99692.1"/>
    <property type="molecule type" value="Genomic_DNA"/>
</dbReference>
<dbReference type="KEGG" id="mpro:BJP34_09680"/>
<organism evidence="2 3">
    <name type="scientific">Moorena producens PAL-8-15-08-1</name>
    <dbReference type="NCBI Taxonomy" id="1458985"/>
    <lineage>
        <taxon>Bacteria</taxon>
        <taxon>Bacillati</taxon>
        <taxon>Cyanobacteriota</taxon>
        <taxon>Cyanophyceae</taxon>
        <taxon>Coleofasciculales</taxon>
        <taxon>Coleofasciculaceae</taxon>
        <taxon>Moorena</taxon>
    </lineage>
</organism>
<dbReference type="Proteomes" id="UP000177870">
    <property type="component" value="Chromosome"/>
</dbReference>
<name>A0A1D8TQ50_9CYAN</name>
<keyword evidence="1" id="KW-0732">Signal</keyword>
<reference evidence="3" key="1">
    <citation type="submission" date="2016-10" db="EMBL/GenBank/DDBJ databases">
        <title>Comparative genomics uncovers the prolific and rare metabolic potential of the cyanobacterial genus Moorea.</title>
        <authorList>
            <person name="Leao T."/>
            <person name="Castelao G."/>
            <person name="Korobeynikov A."/>
            <person name="Monroe E.A."/>
            <person name="Podell S."/>
            <person name="Glukhov E."/>
            <person name="Allen E."/>
            <person name="Gerwick W.H."/>
            <person name="Gerwick L."/>
        </authorList>
    </citation>
    <scope>NUCLEOTIDE SEQUENCE [LARGE SCALE GENOMIC DNA]</scope>
    <source>
        <strain evidence="3">PAL-8-15-08-1</strain>
    </source>
</reference>
<sequence>MKKALLIGALLAQTTTFGASKALAQVPDWVMDGAGCVPIDSAIQQDLYLITAGRIKFKPEKTGSITVICPVSVNVKNANTISVSYRDSTGRSTNARVTAALRRIRKRDGAVNTVSGLVFNSDTRRETAYTFEGSSTSSESGHTFDHFNYYYYVQTALVRRSSSNIVEFGGVELGRVIF</sequence>
<proteinExistence type="predicted"/>
<dbReference type="RefSeq" id="WP_070392171.1">
    <property type="nucleotide sequence ID" value="NZ_CP017599.1"/>
</dbReference>
<dbReference type="OrthoDB" id="9884882at2"/>
<accession>A0A1D8TQ50</accession>
<feature type="chain" id="PRO_5009438795" evidence="1">
    <location>
        <begin position="25"/>
        <end position="178"/>
    </location>
</feature>
<protein>
    <submittedName>
        <fullName evidence="2">Uncharacterized protein</fullName>
    </submittedName>
</protein>
<evidence type="ECO:0000313" key="2">
    <source>
        <dbReference type="EMBL" id="AOW99692.1"/>
    </source>
</evidence>
<feature type="signal peptide" evidence="1">
    <location>
        <begin position="1"/>
        <end position="24"/>
    </location>
</feature>
<evidence type="ECO:0000256" key="1">
    <source>
        <dbReference type="SAM" id="SignalP"/>
    </source>
</evidence>